<proteinExistence type="predicted"/>
<sequence length="367" mass="39591">MRRFLCIAFILVIVQAFRGLTVSSDPTPISKPINKKLHKRTSGAKRPASAQEKSPSPDRNVRPRPAQDRNSAPRQVSRQIPSTEPAPRDVQQPGHSRGRAIALEPAQVPPAEARGQVLAQEEIGSRPSSRGRNQGHVQRQPGEEQAQRVSLPTSPKRSWGSNVSGKDNKRTAAVQNGHHFPPLAKDTGNPSRNKPVQIHAAISGPAHIQGYFGQNYEARPEHIPAGQSINKLWTDKDMADVTIKTLPGHTGINRAFATGSRRASIRATHASRKISLANDGNIAGPVNEMKLEQSDFGPAGARAYMRVSTRNGPEHVGVDSFSRGPGTLTLRASNSVGMSNSRSSSVDSDDESTTSRRRAKTGDIATS</sequence>
<feature type="compositionally biased region" description="Polar residues" evidence="1">
    <location>
        <begin position="147"/>
        <end position="165"/>
    </location>
</feature>
<feature type="compositionally biased region" description="Polar residues" evidence="1">
    <location>
        <begin position="126"/>
        <end position="137"/>
    </location>
</feature>
<evidence type="ECO:0000313" key="3">
    <source>
        <dbReference type="EMBL" id="CAF9913171.1"/>
    </source>
</evidence>
<gene>
    <name evidence="3" type="ORF">GOMPHAMPRED_007815</name>
</gene>
<organism evidence="3 4">
    <name type="scientific">Gomphillus americanus</name>
    <dbReference type="NCBI Taxonomy" id="1940652"/>
    <lineage>
        <taxon>Eukaryota</taxon>
        <taxon>Fungi</taxon>
        <taxon>Dikarya</taxon>
        <taxon>Ascomycota</taxon>
        <taxon>Pezizomycotina</taxon>
        <taxon>Lecanoromycetes</taxon>
        <taxon>OSLEUM clade</taxon>
        <taxon>Ostropomycetidae</taxon>
        <taxon>Ostropales</taxon>
        <taxon>Graphidaceae</taxon>
        <taxon>Gomphilloideae</taxon>
        <taxon>Gomphillus</taxon>
    </lineage>
</organism>
<name>A0A8H3EUZ4_9LECA</name>
<reference evidence="3" key="1">
    <citation type="submission" date="2021-03" db="EMBL/GenBank/DDBJ databases">
        <authorList>
            <person name="Tagirdzhanova G."/>
        </authorList>
    </citation>
    <scope>NUCLEOTIDE SEQUENCE</scope>
</reference>
<protein>
    <submittedName>
        <fullName evidence="3">Uncharacterized protein</fullName>
    </submittedName>
</protein>
<keyword evidence="2" id="KW-0732">Signal</keyword>
<evidence type="ECO:0000256" key="1">
    <source>
        <dbReference type="SAM" id="MobiDB-lite"/>
    </source>
</evidence>
<comment type="caution">
    <text evidence="3">The sequence shown here is derived from an EMBL/GenBank/DDBJ whole genome shotgun (WGS) entry which is preliminary data.</text>
</comment>
<dbReference type="AlphaFoldDB" id="A0A8H3EUZ4"/>
<feature type="compositionally biased region" description="Low complexity" evidence="1">
    <location>
        <begin position="333"/>
        <end position="346"/>
    </location>
</feature>
<feature type="signal peptide" evidence="2">
    <location>
        <begin position="1"/>
        <end position="16"/>
    </location>
</feature>
<feature type="region of interest" description="Disordered" evidence="1">
    <location>
        <begin position="23"/>
        <end position="96"/>
    </location>
</feature>
<keyword evidence="4" id="KW-1185">Reference proteome</keyword>
<feature type="compositionally biased region" description="Basic residues" evidence="1">
    <location>
        <begin position="33"/>
        <end position="43"/>
    </location>
</feature>
<accession>A0A8H3EUZ4</accession>
<feature type="compositionally biased region" description="Polar residues" evidence="1">
    <location>
        <begin position="68"/>
        <end position="82"/>
    </location>
</feature>
<feature type="region of interest" description="Disordered" evidence="1">
    <location>
        <begin position="121"/>
        <end position="168"/>
    </location>
</feature>
<dbReference type="EMBL" id="CAJPDQ010000008">
    <property type="protein sequence ID" value="CAF9913171.1"/>
    <property type="molecule type" value="Genomic_DNA"/>
</dbReference>
<dbReference type="Proteomes" id="UP000664169">
    <property type="component" value="Unassembled WGS sequence"/>
</dbReference>
<feature type="region of interest" description="Disordered" evidence="1">
    <location>
        <begin position="311"/>
        <end position="367"/>
    </location>
</feature>
<feature type="chain" id="PRO_5034395633" evidence="2">
    <location>
        <begin position="17"/>
        <end position="367"/>
    </location>
</feature>
<evidence type="ECO:0000256" key="2">
    <source>
        <dbReference type="SAM" id="SignalP"/>
    </source>
</evidence>
<evidence type="ECO:0000313" key="4">
    <source>
        <dbReference type="Proteomes" id="UP000664169"/>
    </source>
</evidence>
<feature type="compositionally biased region" description="Basic and acidic residues" evidence="1">
    <location>
        <begin position="55"/>
        <end position="67"/>
    </location>
</feature>